<keyword evidence="2" id="KW-0067">ATP-binding</keyword>
<dbReference type="InterPro" id="IPR025662">
    <property type="entry name" value="Sigma_54_int_dom_ATP-bd_1"/>
</dbReference>
<evidence type="ECO:0000313" key="11">
    <source>
        <dbReference type="Proteomes" id="UP000001880"/>
    </source>
</evidence>
<evidence type="ECO:0000256" key="3">
    <source>
        <dbReference type="ARBA" id="ARBA00023015"/>
    </source>
</evidence>
<dbReference type="HOGENOM" id="CLU_000445_0_6_7"/>
<dbReference type="KEGG" id="hoh:Hoch_5854"/>
<dbReference type="InterPro" id="IPR025943">
    <property type="entry name" value="Sigma_54_int_dom_ATP-bd_2"/>
</dbReference>
<dbReference type="PROSITE" id="PS00688">
    <property type="entry name" value="SIGMA54_INTERACT_3"/>
    <property type="match status" value="1"/>
</dbReference>
<dbReference type="Pfam" id="PF02954">
    <property type="entry name" value="HTH_8"/>
    <property type="match status" value="1"/>
</dbReference>
<dbReference type="InterPro" id="IPR002078">
    <property type="entry name" value="Sigma_54_int"/>
</dbReference>
<dbReference type="InterPro" id="IPR025944">
    <property type="entry name" value="Sigma_54_int_dom_CS"/>
</dbReference>
<evidence type="ECO:0000313" key="10">
    <source>
        <dbReference type="EMBL" id="ACY18329.1"/>
    </source>
</evidence>
<dbReference type="InterPro" id="IPR001789">
    <property type="entry name" value="Sig_transdc_resp-reg_receiver"/>
</dbReference>
<dbReference type="SMART" id="SM00382">
    <property type="entry name" value="AAA"/>
    <property type="match status" value="1"/>
</dbReference>
<dbReference type="PROSITE" id="PS50045">
    <property type="entry name" value="SIGMA54_INTERACT_4"/>
    <property type="match status" value="1"/>
</dbReference>
<dbReference type="SUPFAM" id="SSF52540">
    <property type="entry name" value="P-loop containing nucleoside triphosphate hydrolases"/>
    <property type="match status" value="1"/>
</dbReference>
<dbReference type="GO" id="GO:0005524">
    <property type="term" value="F:ATP binding"/>
    <property type="evidence" value="ECO:0007669"/>
    <property type="project" value="UniProtKB-KW"/>
</dbReference>
<feature type="domain" description="Response regulatory" evidence="9">
    <location>
        <begin position="15"/>
        <end position="129"/>
    </location>
</feature>
<dbReference type="InterPro" id="IPR011006">
    <property type="entry name" value="CheY-like_superfamily"/>
</dbReference>
<dbReference type="Pfam" id="PF00072">
    <property type="entry name" value="Response_reg"/>
    <property type="match status" value="1"/>
</dbReference>
<evidence type="ECO:0000256" key="7">
    <source>
        <dbReference type="PROSITE-ProRule" id="PRU00169"/>
    </source>
</evidence>
<dbReference type="GO" id="GO:0043565">
    <property type="term" value="F:sequence-specific DNA binding"/>
    <property type="evidence" value="ECO:0007669"/>
    <property type="project" value="InterPro"/>
</dbReference>
<sequence>MSSNETAAPAAPPARILVVDDERGIRALCSDVLRRAGHEVEVADTGTAGLAAAKAKRFDLIFCDINLPGVDGLTMLPSLLEREDPPTVILITAFPSVETAVRGMKLGARDYLTKPFTPDELRMVCRRALSEDAMRRENAELRHALAYGNLVGQSPAMLQLKKTVAKVAGADINVLVMGESGTGKELVARALHYQGARAGRAFVPVNCGALVDSLLESELFGHVRGAFTGAEQAKRGLFLAADGGTLFLDEIGELPLALQPKLLRALQDGEIKPVGGLEPQRVDVRVVAATNRDLQEAVAQGSFREDLFYRLNVITIEVPALRERREDVPVLAQHFAASAARRARRACPDISPAALEWLAAQPWPGNVRQLENAIERAVVLAAGNTLGIEDFQPRAGVAGLAAESAPGRRTGGRGDSADDLLSLDELERLHILRVLEACGGQKTKASAVLGINRTTLWKKLRQYGLE</sequence>
<dbReference type="GO" id="GO:0006355">
    <property type="term" value="P:regulation of DNA-templated transcription"/>
    <property type="evidence" value="ECO:0007669"/>
    <property type="project" value="InterPro"/>
</dbReference>
<dbReference type="Pfam" id="PF25601">
    <property type="entry name" value="AAA_lid_14"/>
    <property type="match status" value="1"/>
</dbReference>
<dbReference type="Proteomes" id="UP000001880">
    <property type="component" value="Chromosome"/>
</dbReference>
<dbReference type="PROSITE" id="PS50110">
    <property type="entry name" value="RESPONSE_REGULATORY"/>
    <property type="match status" value="1"/>
</dbReference>
<organism evidence="10 11">
    <name type="scientific">Haliangium ochraceum (strain DSM 14365 / JCM 11303 / SMP-2)</name>
    <dbReference type="NCBI Taxonomy" id="502025"/>
    <lineage>
        <taxon>Bacteria</taxon>
        <taxon>Pseudomonadati</taxon>
        <taxon>Myxococcota</taxon>
        <taxon>Polyangia</taxon>
        <taxon>Haliangiales</taxon>
        <taxon>Kofleriaceae</taxon>
        <taxon>Haliangium</taxon>
    </lineage>
</organism>
<feature type="modified residue" description="4-aspartylphosphate" evidence="7">
    <location>
        <position position="64"/>
    </location>
</feature>
<dbReference type="Gene3D" id="3.40.50.2300">
    <property type="match status" value="1"/>
</dbReference>
<protein>
    <submittedName>
        <fullName evidence="10">Two component, sigma54 specific, transcriptional regulator, Fis family</fullName>
    </submittedName>
</protein>
<dbReference type="SUPFAM" id="SSF46689">
    <property type="entry name" value="Homeodomain-like"/>
    <property type="match status" value="1"/>
</dbReference>
<evidence type="ECO:0000256" key="6">
    <source>
        <dbReference type="ARBA" id="ARBA00023163"/>
    </source>
</evidence>
<dbReference type="SMART" id="SM00448">
    <property type="entry name" value="REC"/>
    <property type="match status" value="1"/>
</dbReference>
<dbReference type="PANTHER" id="PTHR32071">
    <property type="entry name" value="TRANSCRIPTIONAL REGULATORY PROTEIN"/>
    <property type="match status" value="1"/>
</dbReference>
<dbReference type="eggNOG" id="COG2204">
    <property type="taxonomic scope" value="Bacteria"/>
</dbReference>
<keyword evidence="6" id="KW-0804">Transcription</keyword>
<dbReference type="Gene3D" id="1.10.10.60">
    <property type="entry name" value="Homeodomain-like"/>
    <property type="match status" value="1"/>
</dbReference>
<keyword evidence="11" id="KW-1185">Reference proteome</keyword>
<evidence type="ECO:0000256" key="5">
    <source>
        <dbReference type="ARBA" id="ARBA00023159"/>
    </source>
</evidence>
<name>D0LIH3_HALO1</name>
<dbReference type="PROSITE" id="PS00676">
    <property type="entry name" value="SIGMA54_INTERACT_2"/>
    <property type="match status" value="1"/>
</dbReference>
<dbReference type="OrthoDB" id="9763792at2"/>
<dbReference type="RefSeq" id="WP_012830921.1">
    <property type="nucleotide sequence ID" value="NC_013440.1"/>
</dbReference>
<gene>
    <name evidence="10" type="ordered locus">Hoch_5854</name>
</gene>
<reference evidence="10 11" key="1">
    <citation type="journal article" date="2010" name="Stand. Genomic Sci.">
        <title>Complete genome sequence of Haliangium ochraceum type strain (SMP-2).</title>
        <authorList>
            <consortium name="US DOE Joint Genome Institute (JGI-PGF)"/>
            <person name="Ivanova N."/>
            <person name="Daum C."/>
            <person name="Lang E."/>
            <person name="Abt B."/>
            <person name="Kopitz M."/>
            <person name="Saunders E."/>
            <person name="Lapidus A."/>
            <person name="Lucas S."/>
            <person name="Glavina Del Rio T."/>
            <person name="Nolan M."/>
            <person name="Tice H."/>
            <person name="Copeland A."/>
            <person name="Cheng J.F."/>
            <person name="Chen F."/>
            <person name="Bruce D."/>
            <person name="Goodwin L."/>
            <person name="Pitluck S."/>
            <person name="Mavromatis K."/>
            <person name="Pati A."/>
            <person name="Mikhailova N."/>
            <person name="Chen A."/>
            <person name="Palaniappan K."/>
            <person name="Land M."/>
            <person name="Hauser L."/>
            <person name="Chang Y.J."/>
            <person name="Jeffries C.D."/>
            <person name="Detter J.C."/>
            <person name="Brettin T."/>
            <person name="Rohde M."/>
            <person name="Goker M."/>
            <person name="Bristow J."/>
            <person name="Markowitz V."/>
            <person name="Eisen J.A."/>
            <person name="Hugenholtz P."/>
            <person name="Kyrpides N.C."/>
            <person name="Klenk H.P."/>
        </authorList>
    </citation>
    <scope>NUCLEOTIDE SEQUENCE [LARGE SCALE GENOMIC DNA]</scope>
    <source>
        <strain evidence="11">DSM 14365 / CIP 107738 / JCM 11303 / AJ 13395 / SMP-2</strain>
    </source>
</reference>
<dbReference type="InterPro" id="IPR027417">
    <property type="entry name" value="P-loop_NTPase"/>
</dbReference>
<dbReference type="GO" id="GO:0000160">
    <property type="term" value="P:phosphorelay signal transduction system"/>
    <property type="evidence" value="ECO:0007669"/>
    <property type="project" value="InterPro"/>
</dbReference>
<dbReference type="Gene3D" id="3.40.50.300">
    <property type="entry name" value="P-loop containing nucleotide triphosphate hydrolases"/>
    <property type="match status" value="1"/>
</dbReference>
<feature type="domain" description="Sigma-54 factor interaction" evidence="8">
    <location>
        <begin position="150"/>
        <end position="379"/>
    </location>
</feature>
<keyword evidence="7" id="KW-0597">Phosphoprotein</keyword>
<dbReference type="InterPro" id="IPR002197">
    <property type="entry name" value="HTH_Fis"/>
</dbReference>
<keyword evidence="3" id="KW-0805">Transcription regulation</keyword>
<dbReference type="Gene3D" id="1.10.8.60">
    <property type="match status" value="1"/>
</dbReference>
<keyword evidence="1" id="KW-0547">Nucleotide-binding</keyword>
<dbReference type="FunFam" id="3.40.50.300:FF:000006">
    <property type="entry name" value="DNA-binding transcriptional regulator NtrC"/>
    <property type="match status" value="1"/>
</dbReference>
<dbReference type="SUPFAM" id="SSF52172">
    <property type="entry name" value="CheY-like"/>
    <property type="match status" value="1"/>
</dbReference>
<proteinExistence type="predicted"/>
<dbReference type="STRING" id="502025.Hoch_5854"/>
<evidence type="ECO:0000256" key="1">
    <source>
        <dbReference type="ARBA" id="ARBA00022741"/>
    </source>
</evidence>
<dbReference type="InterPro" id="IPR058031">
    <property type="entry name" value="AAA_lid_NorR"/>
</dbReference>
<dbReference type="PRINTS" id="PR01590">
    <property type="entry name" value="HTHFIS"/>
</dbReference>
<evidence type="ECO:0000256" key="4">
    <source>
        <dbReference type="ARBA" id="ARBA00023125"/>
    </source>
</evidence>
<dbReference type="FunFam" id="1.10.8.60:FF:000014">
    <property type="entry name" value="DNA-binding transcriptional regulator NtrC"/>
    <property type="match status" value="1"/>
</dbReference>
<evidence type="ECO:0000259" key="9">
    <source>
        <dbReference type="PROSITE" id="PS50110"/>
    </source>
</evidence>
<dbReference type="PROSITE" id="PS00675">
    <property type="entry name" value="SIGMA54_INTERACT_1"/>
    <property type="match status" value="1"/>
</dbReference>
<dbReference type="CDD" id="cd00009">
    <property type="entry name" value="AAA"/>
    <property type="match status" value="1"/>
</dbReference>
<keyword evidence="4" id="KW-0238">DNA-binding</keyword>
<keyword evidence="5" id="KW-0010">Activator</keyword>
<dbReference type="EMBL" id="CP001804">
    <property type="protein sequence ID" value="ACY18329.1"/>
    <property type="molecule type" value="Genomic_DNA"/>
</dbReference>
<dbReference type="InterPro" id="IPR003593">
    <property type="entry name" value="AAA+_ATPase"/>
</dbReference>
<accession>D0LIH3</accession>
<evidence type="ECO:0000256" key="2">
    <source>
        <dbReference type="ARBA" id="ARBA00022840"/>
    </source>
</evidence>
<dbReference type="AlphaFoldDB" id="D0LIH3"/>
<evidence type="ECO:0000259" key="8">
    <source>
        <dbReference type="PROSITE" id="PS50045"/>
    </source>
</evidence>
<dbReference type="InterPro" id="IPR009057">
    <property type="entry name" value="Homeodomain-like_sf"/>
</dbReference>
<dbReference type="Pfam" id="PF00158">
    <property type="entry name" value="Sigma54_activat"/>
    <property type="match status" value="1"/>
</dbReference>